<feature type="domain" description="Transposase IS204/IS1001/IS1096/IS1165 DDE" evidence="1">
    <location>
        <begin position="1"/>
        <end position="31"/>
    </location>
</feature>
<comment type="caution">
    <text evidence="2">The sequence shown here is derived from an EMBL/GenBank/DDBJ whole genome shotgun (WGS) entry which is preliminary data.</text>
</comment>
<evidence type="ECO:0000259" key="1">
    <source>
        <dbReference type="Pfam" id="PF01610"/>
    </source>
</evidence>
<gene>
    <name evidence="2" type="ORF">Q604_UNBC10749G0001</name>
</gene>
<dbReference type="Pfam" id="PF01610">
    <property type="entry name" value="DDE_Tnp_ISL3"/>
    <property type="match status" value="1"/>
</dbReference>
<accession>W1XX76</accession>
<proteinExistence type="predicted"/>
<protein>
    <submittedName>
        <fullName evidence="2">Transposase, ISSmi5</fullName>
    </submittedName>
</protein>
<reference evidence="2" key="1">
    <citation type="submission" date="2013-12" db="EMBL/GenBank/DDBJ databases">
        <title>A Varibaculum cambriense genome reconstructed from a premature infant gut community with otherwise low bacterial novelty that shifts toward anaerobic metabolism during the third week of life.</title>
        <authorList>
            <person name="Brown C.T."/>
            <person name="Sharon I."/>
            <person name="Thomas B.C."/>
            <person name="Castelle C.J."/>
            <person name="Morowitz M.J."/>
            <person name="Banfield J.F."/>
        </authorList>
    </citation>
    <scope>NUCLEOTIDE SEQUENCE</scope>
</reference>
<dbReference type="EMBL" id="AZMM01010749">
    <property type="protein sequence ID" value="ETJ34837.1"/>
    <property type="molecule type" value="Genomic_DNA"/>
</dbReference>
<name>W1XX76_9ZZZZ</name>
<feature type="non-terminal residue" evidence="2">
    <location>
        <position position="1"/>
    </location>
</feature>
<dbReference type="InterPro" id="IPR002560">
    <property type="entry name" value="Transposase_DDE"/>
</dbReference>
<sequence>NGPIEGINNKIKVLKRNAYGFRNYYHFRNRIILITKMFGPKQKGIKQQLVA</sequence>
<dbReference type="AlphaFoldDB" id="W1XX76"/>
<evidence type="ECO:0000313" key="2">
    <source>
        <dbReference type="EMBL" id="ETJ34837.1"/>
    </source>
</evidence>
<organism evidence="2">
    <name type="scientific">human gut metagenome</name>
    <dbReference type="NCBI Taxonomy" id="408170"/>
    <lineage>
        <taxon>unclassified sequences</taxon>
        <taxon>metagenomes</taxon>
        <taxon>organismal metagenomes</taxon>
    </lineage>
</organism>